<protein>
    <submittedName>
        <fullName evidence="15">Zinc finger protein 311</fullName>
    </submittedName>
</protein>
<evidence type="ECO:0000256" key="6">
    <source>
        <dbReference type="ARBA" id="ARBA00022833"/>
    </source>
</evidence>
<dbReference type="PANTHER" id="PTHR24384:SF243">
    <property type="entry name" value="ZINC FINGER PROTEIN 777"/>
    <property type="match status" value="1"/>
</dbReference>
<sequence>MAAAQVQLTLEDVTISFSPEEWELLSEWQKELYREVMKENYASLISLGYQLGTPDILSQIDPEEEPCRLDQLDLNIKVLPASALEGQLKVEGYDDEGYDVSLGHVSLLPGDSQEHAWQVYIKEEDCPSESHVSEQNWRLPTPLALSSLSGKRSAAIPNPLKRDRKKRRCFCCSPCEEHVSQHADPDRHQPPQAERTRVGAEHGKCFAQKRGLTMSLRVRPGEKRFKCPKCEKCFVEKQQLLRHQETHVTKPPCLCRECGRRFQNVHDLQRHQVTHASKMPISVIMVPKFTFPVVRYNKTSQEA</sequence>
<evidence type="ECO:0000256" key="2">
    <source>
        <dbReference type="ARBA" id="ARBA00006991"/>
    </source>
</evidence>
<keyword evidence="7" id="KW-0805">Transcription regulation</keyword>
<evidence type="ECO:0000259" key="14">
    <source>
        <dbReference type="PROSITE" id="PS50805"/>
    </source>
</evidence>
<evidence type="ECO:0000313" key="15">
    <source>
        <dbReference type="EMBL" id="KAG6923342.1"/>
    </source>
</evidence>
<dbReference type="GO" id="GO:0008270">
    <property type="term" value="F:zinc ion binding"/>
    <property type="evidence" value="ECO:0007669"/>
    <property type="project" value="UniProtKB-KW"/>
</dbReference>
<accession>A0A8T1S2H7</accession>
<dbReference type="PROSITE" id="PS50805">
    <property type="entry name" value="KRAB"/>
    <property type="match status" value="1"/>
</dbReference>
<dbReference type="InterPro" id="IPR036051">
    <property type="entry name" value="KRAB_dom_sf"/>
</dbReference>
<dbReference type="Gene3D" id="3.30.160.60">
    <property type="entry name" value="Classic Zinc Finger"/>
    <property type="match status" value="1"/>
</dbReference>
<proteinExistence type="inferred from homology"/>
<dbReference type="PANTHER" id="PTHR24384">
    <property type="entry name" value="FINGER PUTATIVE TRANSCRIPTION FACTOR FAMILY-RELATED"/>
    <property type="match status" value="1"/>
</dbReference>
<organism evidence="15 16">
    <name type="scientific">Chelydra serpentina</name>
    <name type="common">Snapping turtle</name>
    <name type="synonym">Testudo serpentina</name>
    <dbReference type="NCBI Taxonomy" id="8475"/>
    <lineage>
        <taxon>Eukaryota</taxon>
        <taxon>Metazoa</taxon>
        <taxon>Chordata</taxon>
        <taxon>Craniata</taxon>
        <taxon>Vertebrata</taxon>
        <taxon>Euteleostomi</taxon>
        <taxon>Archelosauria</taxon>
        <taxon>Testudinata</taxon>
        <taxon>Testudines</taxon>
        <taxon>Cryptodira</taxon>
        <taxon>Durocryptodira</taxon>
        <taxon>Americhelydia</taxon>
        <taxon>Chelydroidea</taxon>
        <taxon>Chelydridae</taxon>
        <taxon>Chelydra</taxon>
    </lineage>
</organism>
<dbReference type="SUPFAM" id="SSF57667">
    <property type="entry name" value="beta-beta-alpha zinc fingers"/>
    <property type="match status" value="1"/>
</dbReference>
<dbReference type="CDD" id="cd07765">
    <property type="entry name" value="KRAB_A-box"/>
    <property type="match status" value="1"/>
</dbReference>
<dbReference type="InterPro" id="IPR013087">
    <property type="entry name" value="Znf_C2H2_type"/>
</dbReference>
<keyword evidence="16" id="KW-1185">Reference proteome</keyword>
<evidence type="ECO:0000256" key="9">
    <source>
        <dbReference type="ARBA" id="ARBA00023163"/>
    </source>
</evidence>
<dbReference type="SUPFAM" id="SSF109640">
    <property type="entry name" value="KRAB domain (Kruppel-associated box)"/>
    <property type="match status" value="1"/>
</dbReference>
<dbReference type="InterPro" id="IPR036236">
    <property type="entry name" value="Znf_C2H2_sf"/>
</dbReference>
<evidence type="ECO:0000256" key="12">
    <source>
        <dbReference type="SAM" id="MobiDB-lite"/>
    </source>
</evidence>
<keyword evidence="9" id="KW-0804">Transcription</keyword>
<evidence type="ECO:0000256" key="7">
    <source>
        <dbReference type="ARBA" id="ARBA00023015"/>
    </source>
</evidence>
<reference evidence="15 16" key="1">
    <citation type="journal article" date="2020" name="G3 (Bethesda)">
        <title>Draft Genome of the Common Snapping Turtle, Chelydra serpentina, a Model for Phenotypic Plasticity in Reptiles.</title>
        <authorList>
            <person name="Das D."/>
            <person name="Singh S.K."/>
            <person name="Bierstedt J."/>
            <person name="Erickson A."/>
            <person name="Galli G.L.J."/>
            <person name="Crossley D.A. 2nd"/>
            <person name="Rhen T."/>
        </authorList>
    </citation>
    <scope>NUCLEOTIDE SEQUENCE [LARGE SCALE GENOMIC DNA]</scope>
    <source>
        <strain evidence="15">KW</strain>
    </source>
</reference>
<evidence type="ECO:0000256" key="10">
    <source>
        <dbReference type="ARBA" id="ARBA00023242"/>
    </source>
</evidence>
<gene>
    <name evidence="15" type="primary">ZNF311</name>
    <name evidence="15" type="ORF">G0U57_020923</name>
</gene>
<keyword evidence="10" id="KW-0539">Nucleus</keyword>
<name>A0A8T1S2H7_CHESE</name>
<comment type="subcellular location">
    <subcellularLocation>
        <location evidence="1">Nucleus</location>
    </subcellularLocation>
</comment>
<evidence type="ECO:0000256" key="5">
    <source>
        <dbReference type="ARBA" id="ARBA00022771"/>
    </source>
</evidence>
<dbReference type="Gene3D" id="6.10.140.140">
    <property type="match status" value="1"/>
</dbReference>
<feature type="region of interest" description="Disordered" evidence="12">
    <location>
        <begin position="180"/>
        <end position="200"/>
    </location>
</feature>
<keyword evidence="4" id="KW-0677">Repeat</keyword>
<keyword evidence="8" id="KW-0238">DNA-binding</keyword>
<dbReference type="GO" id="GO:0005634">
    <property type="term" value="C:nucleus"/>
    <property type="evidence" value="ECO:0007669"/>
    <property type="project" value="UniProtKB-SubCell"/>
</dbReference>
<dbReference type="SMART" id="SM00349">
    <property type="entry name" value="KRAB"/>
    <property type="match status" value="1"/>
</dbReference>
<evidence type="ECO:0000256" key="1">
    <source>
        <dbReference type="ARBA" id="ARBA00004123"/>
    </source>
</evidence>
<evidence type="ECO:0000256" key="8">
    <source>
        <dbReference type="ARBA" id="ARBA00023125"/>
    </source>
</evidence>
<dbReference type="Pfam" id="PF00096">
    <property type="entry name" value="zf-C2H2"/>
    <property type="match status" value="1"/>
</dbReference>
<dbReference type="EMBL" id="JAHGAV010000907">
    <property type="protein sequence ID" value="KAG6923342.1"/>
    <property type="molecule type" value="Genomic_DNA"/>
</dbReference>
<dbReference type="InterPro" id="IPR050752">
    <property type="entry name" value="C2H2-ZF_domain"/>
</dbReference>
<feature type="domain" description="C2H2-type" evidence="13">
    <location>
        <begin position="253"/>
        <end position="280"/>
    </location>
</feature>
<dbReference type="GO" id="GO:0000978">
    <property type="term" value="F:RNA polymerase II cis-regulatory region sequence-specific DNA binding"/>
    <property type="evidence" value="ECO:0007669"/>
    <property type="project" value="TreeGrafter"/>
</dbReference>
<evidence type="ECO:0000256" key="4">
    <source>
        <dbReference type="ARBA" id="ARBA00022737"/>
    </source>
</evidence>
<keyword evidence="6" id="KW-0862">Zinc</keyword>
<dbReference type="FunFam" id="3.30.160.60:FF:001156">
    <property type="entry name" value="Zinc finger protein 407"/>
    <property type="match status" value="1"/>
</dbReference>
<keyword evidence="3" id="KW-0479">Metal-binding</keyword>
<keyword evidence="5 11" id="KW-0863">Zinc-finger</keyword>
<evidence type="ECO:0000259" key="13">
    <source>
        <dbReference type="PROSITE" id="PS50157"/>
    </source>
</evidence>
<evidence type="ECO:0000256" key="3">
    <source>
        <dbReference type="ARBA" id="ARBA00022723"/>
    </source>
</evidence>
<comment type="caution">
    <text evidence="15">The sequence shown here is derived from an EMBL/GenBank/DDBJ whole genome shotgun (WGS) entry which is preliminary data.</text>
</comment>
<dbReference type="GO" id="GO:0000981">
    <property type="term" value="F:DNA-binding transcription factor activity, RNA polymerase II-specific"/>
    <property type="evidence" value="ECO:0007669"/>
    <property type="project" value="TreeGrafter"/>
</dbReference>
<evidence type="ECO:0000256" key="11">
    <source>
        <dbReference type="PROSITE-ProRule" id="PRU00042"/>
    </source>
</evidence>
<feature type="domain" description="C2H2-type" evidence="13">
    <location>
        <begin position="225"/>
        <end position="252"/>
    </location>
</feature>
<evidence type="ECO:0000313" key="16">
    <source>
        <dbReference type="Proteomes" id="UP000765507"/>
    </source>
</evidence>
<dbReference type="PROSITE" id="PS00028">
    <property type="entry name" value="ZINC_FINGER_C2H2_1"/>
    <property type="match status" value="2"/>
</dbReference>
<dbReference type="SMART" id="SM00355">
    <property type="entry name" value="ZnF_C2H2"/>
    <property type="match status" value="2"/>
</dbReference>
<dbReference type="OrthoDB" id="9634412at2759"/>
<feature type="domain" description="KRAB" evidence="14">
    <location>
        <begin position="8"/>
        <end position="79"/>
    </location>
</feature>
<dbReference type="PROSITE" id="PS50157">
    <property type="entry name" value="ZINC_FINGER_C2H2_2"/>
    <property type="match status" value="2"/>
</dbReference>
<dbReference type="Proteomes" id="UP000765507">
    <property type="component" value="Unassembled WGS sequence"/>
</dbReference>
<dbReference type="InterPro" id="IPR001909">
    <property type="entry name" value="KRAB"/>
</dbReference>
<dbReference type="AlphaFoldDB" id="A0A8T1S2H7"/>
<dbReference type="Pfam" id="PF01352">
    <property type="entry name" value="KRAB"/>
    <property type="match status" value="1"/>
</dbReference>
<comment type="similarity">
    <text evidence="2">Belongs to the krueppel C2H2-type zinc-finger protein family.</text>
</comment>